<evidence type="ECO:0000256" key="6">
    <source>
        <dbReference type="ARBA" id="ARBA00022598"/>
    </source>
</evidence>
<evidence type="ECO:0000256" key="11">
    <source>
        <dbReference type="ARBA" id="ARBA00023267"/>
    </source>
</evidence>
<feature type="domain" description="ATP-grasp" evidence="14">
    <location>
        <begin position="120"/>
        <end position="317"/>
    </location>
</feature>
<dbReference type="SMART" id="SM00878">
    <property type="entry name" value="Biotin_carb_C"/>
    <property type="match status" value="1"/>
</dbReference>
<dbReference type="InterPro" id="IPR005481">
    <property type="entry name" value="BC-like_N"/>
</dbReference>
<dbReference type="Pfam" id="PF02785">
    <property type="entry name" value="Biotin_carb_C"/>
    <property type="match status" value="1"/>
</dbReference>
<dbReference type="InterPro" id="IPR011054">
    <property type="entry name" value="Rudment_hybrid_motif"/>
</dbReference>
<evidence type="ECO:0000313" key="17">
    <source>
        <dbReference type="Proteomes" id="UP000198553"/>
    </source>
</evidence>
<evidence type="ECO:0000256" key="4">
    <source>
        <dbReference type="ARBA" id="ARBA00013263"/>
    </source>
</evidence>
<comment type="pathway">
    <text evidence="2">Lipid metabolism; malonyl-CoA biosynthesis; malonyl-CoA from acetyl-CoA: step 1/1.</text>
</comment>
<dbReference type="PROSITE" id="PS00866">
    <property type="entry name" value="CPSASE_1"/>
    <property type="match status" value="1"/>
</dbReference>
<keyword evidence="6" id="KW-0436">Ligase</keyword>
<evidence type="ECO:0000256" key="1">
    <source>
        <dbReference type="ARBA" id="ARBA00003761"/>
    </source>
</evidence>
<dbReference type="FunFam" id="3.40.50.20:FF:000010">
    <property type="entry name" value="Propionyl-CoA carboxylase subunit alpha"/>
    <property type="match status" value="1"/>
</dbReference>
<keyword evidence="10" id="KW-0443">Lipid metabolism</keyword>
<proteinExistence type="predicted"/>
<gene>
    <name evidence="16" type="ORF">SAMN05192533_11060</name>
</gene>
<organism evidence="16 17">
    <name type="scientific">Mesobacillus persicus</name>
    <dbReference type="NCBI Taxonomy" id="930146"/>
    <lineage>
        <taxon>Bacteria</taxon>
        <taxon>Bacillati</taxon>
        <taxon>Bacillota</taxon>
        <taxon>Bacilli</taxon>
        <taxon>Bacillales</taxon>
        <taxon>Bacillaceae</taxon>
        <taxon>Mesobacillus</taxon>
    </lineage>
</organism>
<dbReference type="GO" id="GO:0046872">
    <property type="term" value="F:metal ion binding"/>
    <property type="evidence" value="ECO:0007669"/>
    <property type="project" value="InterPro"/>
</dbReference>
<dbReference type="InterPro" id="IPR011764">
    <property type="entry name" value="Biotin_carboxylation_dom"/>
</dbReference>
<dbReference type="EMBL" id="FOBW01000010">
    <property type="protein sequence ID" value="SEN21483.1"/>
    <property type="molecule type" value="Genomic_DNA"/>
</dbReference>
<comment type="catalytic activity">
    <reaction evidence="12">
        <text>N(6)-biotinyl-L-lysyl-[protein] + hydrogencarbonate + ATP = N(6)-carboxybiotinyl-L-lysyl-[protein] + ADP + phosphate + H(+)</text>
        <dbReference type="Rhea" id="RHEA:13501"/>
        <dbReference type="Rhea" id="RHEA-COMP:10505"/>
        <dbReference type="Rhea" id="RHEA-COMP:10506"/>
        <dbReference type="ChEBI" id="CHEBI:15378"/>
        <dbReference type="ChEBI" id="CHEBI:17544"/>
        <dbReference type="ChEBI" id="CHEBI:30616"/>
        <dbReference type="ChEBI" id="CHEBI:43474"/>
        <dbReference type="ChEBI" id="CHEBI:83144"/>
        <dbReference type="ChEBI" id="CHEBI:83145"/>
        <dbReference type="ChEBI" id="CHEBI:456216"/>
        <dbReference type="EC" id="6.3.4.14"/>
    </reaction>
</comment>
<dbReference type="PANTHER" id="PTHR18866:SF33">
    <property type="entry name" value="METHYLCROTONOYL-COA CARBOXYLASE SUBUNIT ALPHA, MITOCHONDRIAL-RELATED"/>
    <property type="match status" value="1"/>
</dbReference>
<keyword evidence="9 13" id="KW-0067">ATP-binding</keyword>
<evidence type="ECO:0000256" key="8">
    <source>
        <dbReference type="ARBA" id="ARBA00022832"/>
    </source>
</evidence>
<dbReference type="Pfam" id="PF02786">
    <property type="entry name" value="CPSase_L_D2"/>
    <property type="match status" value="1"/>
</dbReference>
<dbReference type="PROSITE" id="PS00867">
    <property type="entry name" value="CPSASE_2"/>
    <property type="match status" value="1"/>
</dbReference>
<dbReference type="PANTHER" id="PTHR18866">
    <property type="entry name" value="CARBOXYLASE:PYRUVATE/ACETYL-COA/PROPIONYL-COA CARBOXYLASE"/>
    <property type="match status" value="1"/>
</dbReference>
<dbReference type="FunFam" id="3.30.1490.20:FF:000003">
    <property type="entry name" value="acetyl-CoA carboxylase isoform X1"/>
    <property type="match status" value="1"/>
</dbReference>
<reference evidence="17" key="1">
    <citation type="submission" date="2016-10" db="EMBL/GenBank/DDBJ databases">
        <authorList>
            <person name="Varghese N."/>
            <person name="Submissions S."/>
        </authorList>
    </citation>
    <scope>NUCLEOTIDE SEQUENCE [LARGE SCALE GENOMIC DNA]</scope>
    <source>
        <strain evidence="17">B48,IBRC-M 10115,DSM 25386,CECT 8001</strain>
    </source>
</reference>
<dbReference type="InterPro" id="IPR011761">
    <property type="entry name" value="ATP-grasp"/>
</dbReference>
<evidence type="ECO:0000256" key="10">
    <source>
        <dbReference type="ARBA" id="ARBA00023160"/>
    </source>
</evidence>
<protein>
    <recommendedName>
        <fullName evidence="4">biotin carboxylase</fullName>
        <ecNumber evidence="4">6.3.4.14</ecNumber>
    </recommendedName>
</protein>
<keyword evidence="11" id="KW-0092">Biotin</keyword>
<dbReference type="Proteomes" id="UP000198553">
    <property type="component" value="Unassembled WGS sequence"/>
</dbReference>
<accession>A0A1H8EPS0</accession>
<dbReference type="NCBIfam" id="NF006367">
    <property type="entry name" value="PRK08591.1"/>
    <property type="match status" value="1"/>
</dbReference>
<dbReference type="InterPro" id="IPR005479">
    <property type="entry name" value="CPAse_ATP-bd"/>
</dbReference>
<dbReference type="STRING" id="930146.SAMN05192533_11060"/>
<comment type="function">
    <text evidence="1">This protein is a component of the acetyl coenzyme A carboxylase complex; first, biotin carboxylase catalyzes the carboxylation of the carrier protein and then the transcarboxylase transfers the carboxyl group to form malonyl-CoA.</text>
</comment>
<dbReference type="OrthoDB" id="9807469at2"/>
<evidence type="ECO:0000256" key="13">
    <source>
        <dbReference type="PROSITE-ProRule" id="PRU00409"/>
    </source>
</evidence>
<evidence type="ECO:0000256" key="7">
    <source>
        <dbReference type="ARBA" id="ARBA00022741"/>
    </source>
</evidence>
<dbReference type="InterPro" id="IPR016185">
    <property type="entry name" value="PreATP-grasp_dom_sf"/>
</dbReference>
<dbReference type="SUPFAM" id="SSF52440">
    <property type="entry name" value="PreATP-grasp domain"/>
    <property type="match status" value="1"/>
</dbReference>
<dbReference type="SUPFAM" id="SSF51246">
    <property type="entry name" value="Rudiment single hybrid motif"/>
    <property type="match status" value="1"/>
</dbReference>
<dbReference type="PROSITE" id="PS50975">
    <property type="entry name" value="ATP_GRASP"/>
    <property type="match status" value="1"/>
</dbReference>
<dbReference type="AlphaFoldDB" id="A0A1H8EPS0"/>
<evidence type="ECO:0000256" key="3">
    <source>
        <dbReference type="ARBA" id="ARBA00011750"/>
    </source>
</evidence>
<dbReference type="GO" id="GO:0004075">
    <property type="term" value="F:biotin carboxylase activity"/>
    <property type="evidence" value="ECO:0007669"/>
    <property type="project" value="UniProtKB-EC"/>
</dbReference>
<sequence length="452" mass="50084">MFSKILIANRGEIALRVIRTCQKLGIQTVAIYSEADAESIFVREANEAYCVGKPPVNQSYLNADEIIRVAKESQAEAVHPGYGLLSENAGFARKCMENGLVFIGPSPDIIASMGSKIEARKTMKEAGVPIIEGINTSLESEEEAKLAAEKIGYPLMLKASAGGGGIGMQLVNSEEELLKAFAGNKKRAESFFGDGAMFLEKYISEPHHIEVQILADTHGNVVPLWERECSIQRRNQKVVEEAPSPFINEETRSKMLDAAVKAAHHIGYSNAGTIEFLVDKEQNFYFLEMNTRLQVEHPVTEEITGLDLVEEQLKVAIGEKLSFTREDVNRNGHAIEVRIYAEDPKTFFPSPGKITEFQLPVGEGIRNECAIESGSQVTPFYDPMIGKLVAWGPTRGEACERIKNALENYKIEGIKTNIPMLIKTVSHEQFLSGYTTTQFVNEFYLPLLTSTK</sequence>
<evidence type="ECO:0000313" key="16">
    <source>
        <dbReference type="EMBL" id="SEN21483.1"/>
    </source>
</evidence>
<evidence type="ECO:0000259" key="15">
    <source>
        <dbReference type="PROSITE" id="PS50979"/>
    </source>
</evidence>
<dbReference type="InterPro" id="IPR005482">
    <property type="entry name" value="Biotin_COase_C"/>
</dbReference>
<evidence type="ECO:0000256" key="12">
    <source>
        <dbReference type="ARBA" id="ARBA00048600"/>
    </source>
</evidence>
<dbReference type="SUPFAM" id="SSF56059">
    <property type="entry name" value="Glutathione synthetase ATP-binding domain-like"/>
    <property type="match status" value="1"/>
</dbReference>
<dbReference type="FunFam" id="3.30.470.20:FF:000028">
    <property type="entry name" value="Methylcrotonoyl-CoA carboxylase subunit alpha, mitochondrial"/>
    <property type="match status" value="1"/>
</dbReference>
<dbReference type="GO" id="GO:0006633">
    <property type="term" value="P:fatty acid biosynthetic process"/>
    <property type="evidence" value="ECO:0007669"/>
    <property type="project" value="UniProtKB-KW"/>
</dbReference>
<dbReference type="PROSITE" id="PS50979">
    <property type="entry name" value="BC"/>
    <property type="match status" value="1"/>
</dbReference>
<dbReference type="Pfam" id="PF00289">
    <property type="entry name" value="Biotin_carb_N"/>
    <property type="match status" value="1"/>
</dbReference>
<evidence type="ECO:0000256" key="2">
    <source>
        <dbReference type="ARBA" id="ARBA00004956"/>
    </source>
</evidence>
<name>A0A1H8EPS0_9BACI</name>
<keyword evidence="8" id="KW-0276">Fatty acid metabolism</keyword>
<dbReference type="EC" id="6.3.4.14" evidence="4"/>
<keyword evidence="17" id="KW-1185">Reference proteome</keyword>
<dbReference type="Gene3D" id="3.30.470.20">
    <property type="entry name" value="ATP-grasp fold, B domain"/>
    <property type="match status" value="1"/>
</dbReference>
<evidence type="ECO:0000259" key="14">
    <source>
        <dbReference type="PROSITE" id="PS50975"/>
    </source>
</evidence>
<dbReference type="InterPro" id="IPR050856">
    <property type="entry name" value="Biotin_carboxylase_complex"/>
</dbReference>
<keyword evidence="10" id="KW-0275">Fatty acid biosynthesis</keyword>
<keyword evidence="7 13" id="KW-0547">Nucleotide-binding</keyword>
<evidence type="ECO:0000256" key="5">
    <source>
        <dbReference type="ARBA" id="ARBA00022516"/>
    </source>
</evidence>
<comment type="subunit">
    <text evidence="3">Acetyl-CoA carboxylase is a heterohexamer of biotin carboxyl carrier protein, biotin carboxylase and the two subunits of carboxyl transferase in a 2:2 complex.</text>
</comment>
<keyword evidence="5" id="KW-0444">Lipid biosynthesis</keyword>
<dbReference type="GO" id="GO:0005524">
    <property type="term" value="F:ATP binding"/>
    <property type="evidence" value="ECO:0007669"/>
    <property type="project" value="UniProtKB-UniRule"/>
</dbReference>
<evidence type="ECO:0000256" key="9">
    <source>
        <dbReference type="ARBA" id="ARBA00022840"/>
    </source>
</evidence>
<dbReference type="RefSeq" id="WP_090747047.1">
    <property type="nucleotide sequence ID" value="NZ_FOBW01000010.1"/>
</dbReference>
<feature type="domain" description="Biotin carboxylation" evidence="15">
    <location>
        <begin position="1"/>
        <end position="445"/>
    </location>
</feature>